<dbReference type="EMBL" id="NAJO01000001">
    <property type="protein sequence ID" value="OQO15270.1"/>
    <property type="molecule type" value="Genomic_DNA"/>
</dbReference>
<feature type="compositionally biased region" description="Basic and acidic residues" evidence="5">
    <location>
        <begin position="348"/>
        <end position="359"/>
    </location>
</feature>
<evidence type="ECO:0000256" key="4">
    <source>
        <dbReference type="ARBA" id="ARBA00022833"/>
    </source>
</evidence>
<evidence type="ECO:0000256" key="5">
    <source>
        <dbReference type="SAM" id="MobiDB-lite"/>
    </source>
</evidence>
<keyword evidence="8" id="KW-1185">Reference proteome</keyword>
<dbReference type="Proteomes" id="UP000192596">
    <property type="component" value="Unassembled WGS sequence"/>
</dbReference>
<keyword evidence="3" id="KW-0833">Ubl conjugation pathway</keyword>
<evidence type="ECO:0000313" key="8">
    <source>
        <dbReference type="Proteomes" id="UP000192596"/>
    </source>
</evidence>
<evidence type="ECO:0000256" key="1">
    <source>
        <dbReference type="ARBA" id="ARBA00022723"/>
    </source>
</evidence>
<protein>
    <recommendedName>
        <fullName evidence="6">IBR domain-containing protein</fullName>
    </recommendedName>
</protein>
<feature type="region of interest" description="Disordered" evidence="5">
    <location>
        <begin position="309"/>
        <end position="390"/>
    </location>
</feature>
<evidence type="ECO:0000256" key="3">
    <source>
        <dbReference type="ARBA" id="ARBA00022786"/>
    </source>
</evidence>
<evidence type="ECO:0000256" key="2">
    <source>
        <dbReference type="ARBA" id="ARBA00022771"/>
    </source>
</evidence>
<dbReference type="OrthoDB" id="10009520at2759"/>
<keyword evidence="2" id="KW-0863">Zinc-finger</keyword>
<reference evidence="8" key="1">
    <citation type="submission" date="2017-03" db="EMBL/GenBank/DDBJ databases">
        <title>Genomes of endolithic fungi from Antarctica.</title>
        <authorList>
            <person name="Coleine C."/>
            <person name="Masonjones S."/>
            <person name="Stajich J.E."/>
        </authorList>
    </citation>
    <scope>NUCLEOTIDE SEQUENCE [LARGE SCALE GENOMIC DNA]</scope>
    <source>
        <strain evidence="8">CCFEE 5527</strain>
    </source>
</reference>
<dbReference type="InParanoid" id="A0A1V8TV45"/>
<keyword evidence="4" id="KW-0862">Zinc</keyword>
<sequence length="390" mass="44220">MAEPWTCTSCYDTPERGRLIVTGDKVCTLCFRRLFALALESEENYPPRWGKATLSSQQHGHLLNAELREAYEAKALEYACPLPQRVYCQRTDPPRRPEACGTFIGKAMKRKECVKCAKCAWYTCLRCRSTFSISDVAASRINLDHDCDPFRIPATGAEAFSGLMQGKDYQICPNSDCGRKVELLDGCNKMSCVCQTIFCFICGLTGKPDDWNWRPGNGCPRWGQPRSGREIYDRFGAAAEEELLEREIAAAAFRPPIVGNAWGHIAILEQRWRQQREDEARAVQVQMQFVREAQNALVQGERERRRLTGIGTGAGLGTQILEQANEQTEESQRRRRRRKRGGAQIDGPMREREREREGGEEGAVPARRAGRGFRDVVFGRGYKTREKSPR</sequence>
<evidence type="ECO:0000259" key="6">
    <source>
        <dbReference type="Pfam" id="PF01485"/>
    </source>
</evidence>
<accession>A0A1V8TV45</accession>
<dbReference type="GO" id="GO:0008270">
    <property type="term" value="F:zinc ion binding"/>
    <property type="evidence" value="ECO:0007669"/>
    <property type="project" value="UniProtKB-KW"/>
</dbReference>
<name>A0A1V8TV45_9PEZI</name>
<gene>
    <name evidence="7" type="ORF">B0A48_00653</name>
</gene>
<keyword evidence="1" id="KW-0479">Metal-binding</keyword>
<dbReference type="SUPFAM" id="SSF57850">
    <property type="entry name" value="RING/U-box"/>
    <property type="match status" value="1"/>
</dbReference>
<dbReference type="AlphaFoldDB" id="A0A1V8TV45"/>
<comment type="caution">
    <text evidence="7">The sequence shown here is derived from an EMBL/GenBank/DDBJ whole genome shotgun (WGS) entry which is preliminary data.</text>
</comment>
<dbReference type="STRING" id="1507870.A0A1V8TV45"/>
<organism evidence="7 8">
    <name type="scientific">Cryoendolithus antarcticus</name>
    <dbReference type="NCBI Taxonomy" id="1507870"/>
    <lineage>
        <taxon>Eukaryota</taxon>
        <taxon>Fungi</taxon>
        <taxon>Dikarya</taxon>
        <taxon>Ascomycota</taxon>
        <taxon>Pezizomycotina</taxon>
        <taxon>Dothideomycetes</taxon>
        <taxon>Dothideomycetidae</taxon>
        <taxon>Cladosporiales</taxon>
        <taxon>Cladosporiaceae</taxon>
        <taxon>Cryoendolithus</taxon>
    </lineage>
</organism>
<dbReference type="Pfam" id="PF01485">
    <property type="entry name" value="IBR"/>
    <property type="match status" value="1"/>
</dbReference>
<proteinExistence type="predicted"/>
<feature type="domain" description="IBR" evidence="6">
    <location>
        <begin position="163"/>
        <end position="203"/>
    </location>
</feature>
<dbReference type="InterPro" id="IPR002867">
    <property type="entry name" value="IBR_dom"/>
</dbReference>
<evidence type="ECO:0000313" key="7">
    <source>
        <dbReference type="EMBL" id="OQO15270.1"/>
    </source>
</evidence>
<dbReference type="Gene3D" id="1.20.120.1750">
    <property type="match status" value="1"/>
</dbReference>